<dbReference type="Proteomes" id="UP000009282">
    <property type="component" value="Chromosome"/>
</dbReference>
<dbReference type="HOGENOM" id="CLU_3356438_0_0_6"/>
<evidence type="ECO:0000313" key="2">
    <source>
        <dbReference type="Proteomes" id="UP000009282"/>
    </source>
</evidence>
<dbReference type="KEGG" id="gni:GNIT_3618"/>
<accession>G4QP05</accession>
<evidence type="ECO:0000313" key="1">
    <source>
        <dbReference type="EMBL" id="AEP31712.1"/>
    </source>
</evidence>
<sequence length="36" mass="4089">MQARFRATLNSGDFINASKQQYSEAIIALIYRQVPS</sequence>
<reference evidence="1 2" key="1">
    <citation type="journal article" date="2011" name="J. Bacteriol.">
        <title>Complete genome sequence of seawater bacterium Glaciecola nitratireducens FR1064T.</title>
        <authorList>
            <person name="Bian F."/>
            <person name="Qin Q.L."/>
            <person name="Xie B.B."/>
            <person name="Shu Y.L."/>
            <person name="Zhang X.Y."/>
            <person name="Yu Y."/>
            <person name="Chen B."/>
            <person name="Chen X.L."/>
            <person name="Zhou B.C."/>
            <person name="Zhang Y.Z."/>
        </authorList>
    </citation>
    <scope>NUCLEOTIDE SEQUENCE [LARGE SCALE GENOMIC DNA]</scope>
    <source>
        <strain evidence="2">JCM 12485 / KCTC 12276 / FR1064</strain>
    </source>
</reference>
<keyword evidence="2" id="KW-1185">Reference proteome</keyword>
<dbReference type="STRING" id="1085623.GNIT_3618"/>
<gene>
    <name evidence="1" type="ordered locus">GNIT_3618</name>
</gene>
<protein>
    <submittedName>
        <fullName evidence="1">Uncharacterized protein</fullName>
    </submittedName>
</protein>
<proteinExistence type="predicted"/>
<dbReference type="EMBL" id="CP003060">
    <property type="protein sequence ID" value="AEP31712.1"/>
    <property type="molecule type" value="Genomic_DNA"/>
</dbReference>
<dbReference type="AlphaFoldDB" id="G4QP05"/>
<name>G4QP05_GLANF</name>
<organism evidence="1 2">
    <name type="scientific">Glaciecola nitratireducens (strain JCM 12485 / KCTC 12276 / FR1064)</name>
    <dbReference type="NCBI Taxonomy" id="1085623"/>
    <lineage>
        <taxon>Bacteria</taxon>
        <taxon>Pseudomonadati</taxon>
        <taxon>Pseudomonadota</taxon>
        <taxon>Gammaproteobacteria</taxon>
        <taxon>Alteromonadales</taxon>
        <taxon>Alteromonadaceae</taxon>
        <taxon>Brumicola</taxon>
    </lineage>
</organism>